<reference evidence="7 8" key="1">
    <citation type="submission" date="2020-08" db="EMBL/GenBank/DDBJ databases">
        <authorList>
            <person name="Gorodnichev R.B."/>
            <person name="Kornienko M.A."/>
            <person name="Kuptsov N.S."/>
            <person name="Guliaev A.S."/>
            <person name="Veselovsky V.V."/>
            <person name="Kostryukova E.S."/>
            <person name="Ilina E.N."/>
            <person name="Shitikov E.A."/>
            <person name="Manolov A.I."/>
            <person name="Bespiatykh D.A."/>
        </authorList>
    </citation>
    <scope>NUCLEOTIDE SEQUENCE [LARGE SCALE GENOMIC DNA]</scope>
</reference>
<accession>A0A7L8ZHS0</accession>
<sequence length="555" mass="60169">MALTKLVQVPARDVPLSKKGSVEEAINWITPEMFGAKGDGVYDDAIAIQAAVAYAESINSGVSTRAPRVAIKFAAKTYYLNQTIKVRKGTVRWEGAGMYQTLFTPHPDAASSDMQFKYFFDFSSESWVSNATRTLHEVHLSGFTFLGNGSVRRPCMYLGGVGWDCVFDTVHFYSSGLSAIVADDLFDTQFYNTRINSCGRLHDPADSADIFTHAVMFRGKYDNCNAIRFIAPHFEANFGGVISITGRSNNIWFDGAKFENNSRTTAAGASYPVVQLSGALIDSIKFISPFVSHPAATVSQWFLDSNARNVEIIGGSFMSPSDLSGYTCERWFNIHRTGWASATRCVGLMASISMMHVNGAATMGDAPIKLYNDAILSIDAPRVTDPNRFIEAGYDCDININYLTLLGSITSAQQTALFNVVASDAKVNVDVERTVGNISGIIYHNSDMSAASRRKSKATIRAQTAQGSGTLSEGTDTFGYDEGYVWAASGVVQNLPACHVGKQLLVRCPDTSNCLATGGNVFLTSAITGACTVVLQSTNFSFRQGWMEVSRLTGV</sequence>
<evidence type="ECO:0000313" key="8">
    <source>
        <dbReference type="Proteomes" id="UP000593976"/>
    </source>
</evidence>
<keyword evidence="3" id="KW-1227">Viral tail protein</keyword>
<dbReference type="Gene3D" id="2.160.20.10">
    <property type="entry name" value="Single-stranded right-handed beta-helix, Pectin lyase-like"/>
    <property type="match status" value="1"/>
</dbReference>
<keyword evidence="5" id="KW-1160">Virus entry into host cell</keyword>
<dbReference type="GO" id="GO:0098015">
    <property type="term" value="C:virus tail"/>
    <property type="evidence" value="ECO:0007669"/>
    <property type="project" value="UniProtKB-KW"/>
</dbReference>
<dbReference type="InterPro" id="IPR011050">
    <property type="entry name" value="Pectin_lyase_fold/virulence"/>
</dbReference>
<comment type="subcellular location">
    <subcellularLocation>
        <location evidence="1">Virion</location>
    </subcellularLocation>
</comment>
<keyword evidence="4" id="KW-0946">Virion</keyword>
<keyword evidence="2" id="KW-1235">Degradation of host cell envelope components during virus entry</keyword>
<evidence type="ECO:0000256" key="1">
    <source>
        <dbReference type="ARBA" id="ARBA00004328"/>
    </source>
</evidence>
<dbReference type="GO" id="GO:0098996">
    <property type="term" value="P:symbiont entry into host cell via disruption of host cell glycocalyx"/>
    <property type="evidence" value="ECO:0007669"/>
    <property type="project" value="UniProtKB-KW"/>
</dbReference>
<evidence type="ECO:0000256" key="6">
    <source>
        <dbReference type="ARBA" id="ARBA00035731"/>
    </source>
</evidence>
<keyword evidence="6" id="KW-1238">Degradation of host capsule during virus entry</keyword>
<name>A0A7L8ZHS0_9CAUD</name>
<dbReference type="SUPFAM" id="SSF51126">
    <property type="entry name" value="Pectin lyase-like"/>
    <property type="match status" value="1"/>
</dbReference>
<evidence type="ECO:0000256" key="2">
    <source>
        <dbReference type="ARBA" id="ARBA00022717"/>
    </source>
</evidence>
<organism evidence="7 8">
    <name type="scientific">Klebsiella phage vB_KpnP_Dlv622</name>
    <dbReference type="NCBI Taxonomy" id="2776830"/>
    <lineage>
        <taxon>Viruses</taxon>
        <taxon>Duplodnaviria</taxon>
        <taxon>Heunggongvirae</taxon>
        <taxon>Uroviricota</taxon>
        <taxon>Caudoviricetes</taxon>
        <taxon>Autographivirales</taxon>
        <taxon>Autoscriptoviridae</taxon>
        <taxon>Slopekvirinae</taxon>
        <taxon>Drulisvirus</taxon>
        <taxon>Drulisvirus Dlv622</taxon>
    </lineage>
</organism>
<dbReference type="GO" id="GO:0098994">
    <property type="term" value="P:symbiont entry into host cell via disruption of host cell envelope"/>
    <property type="evidence" value="ECO:0007669"/>
    <property type="project" value="UniProtKB-KW"/>
</dbReference>
<dbReference type="InterPro" id="IPR012334">
    <property type="entry name" value="Pectin_lyas_fold"/>
</dbReference>
<evidence type="ECO:0000313" key="7">
    <source>
        <dbReference type="EMBL" id="QOI68577.1"/>
    </source>
</evidence>
<evidence type="ECO:0000256" key="5">
    <source>
        <dbReference type="ARBA" id="ARBA00023296"/>
    </source>
</evidence>
<evidence type="ECO:0000256" key="3">
    <source>
        <dbReference type="ARBA" id="ARBA00022732"/>
    </source>
</evidence>
<dbReference type="Proteomes" id="UP000593976">
    <property type="component" value="Segment"/>
</dbReference>
<gene>
    <name evidence="7" type="ORF">dlv622_00059</name>
</gene>
<evidence type="ECO:0000256" key="4">
    <source>
        <dbReference type="ARBA" id="ARBA00022844"/>
    </source>
</evidence>
<proteinExistence type="predicted"/>
<keyword evidence="8" id="KW-1185">Reference proteome</keyword>
<dbReference type="EMBL" id="MT939252">
    <property type="protein sequence ID" value="QOI68577.1"/>
    <property type="molecule type" value="Genomic_DNA"/>
</dbReference>
<protein>
    <submittedName>
        <fullName evidence="7">Putative tail spike protein with depolymerase domain</fullName>
    </submittedName>
</protein>